<reference evidence="1" key="1">
    <citation type="submission" date="2014-09" db="EMBL/GenBank/DDBJ databases">
        <authorList>
            <person name="Magalhaes I.L.F."/>
            <person name="Oliveira U."/>
            <person name="Santos F.R."/>
            <person name="Vidigal T.H.D.A."/>
            <person name="Brescovit A.D."/>
            <person name="Santos A.J."/>
        </authorList>
    </citation>
    <scope>NUCLEOTIDE SEQUENCE</scope>
    <source>
        <tissue evidence="1">Shoot tissue taken approximately 20 cm above the soil surface</tissue>
    </source>
</reference>
<evidence type="ECO:0000313" key="1">
    <source>
        <dbReference type="EMBL" id="JAE34098.1"/>
    </source>
</evidence>
<dbReference type="AlphaFoldDB" id="A0A0A9HML5"/>
<protein>
    <submittedName>
        <fullName evidence="1">Uncharacterized protein</fullName>
    </submittedName>
</protein>
<proteinExistence type="predicted"/>
<name>A0A0A9HML5_ARUDO</name>
<reference evidence="1" key="2">
    <citation type="journal article" date="2015" name="Data Brief">
        <title>Shoot transcriptome of the giant reed, Arundo donax.</title>
        <authorList>
            <person name="Barrero R.A."/>
            <person name="Guerrero F.D."/>
            <person name="Moolhuijzen P."/>
            <person name="Goolsby J.A."/>
            <person name="Tidwell J."/>
            <person name="Bellgard S.E."/>
            <person name="Bellgard M.I."/>
        </authorList>
    </citation>
    <scope>NUCLEOTIDE SEQUENCE</scope>
    <source>
        <tissue evidence="1">Shoot tissue taken approximately 20 cm above the soil surface</tissue>
    </source>
</reference>
<dbReference type="EMBL" id="GBRH01163798">
    <property type="protein sequence ID" value="JAE34098.1"/>
    <property type="molecule type" value="Transcribed_RNA"/>
</dbReference>
<organism evidence="1">
    <name type="scientific">Arundo donax</name>
    <name type="common">Giant reed</name>
    <name type="synonym">Donax arundinaceus</name>
    <dbReference type="NCBI Taxonomy" id="35708"/>
    <lineage>
        <taxon>Eukaryota</taxon>
        <taxon>Viridiplantae</taxon>
        <taxon>Streptophyta</taxon>
        <taxon>Embryophyta</taxon>
        <taxon>Tracheophyta</taxon>
        <taxon>Spermatophyta</taxon>
        <taxon>Magnoliopsida</taxon>
        <taxon>Liliopsida</taxon>
        <taxon>Poales</taxon>
        <taxon>Poaceae</taxon>
        <taxon>PACMAD clade</taxon>
        <taxon>Arundinoideae</taxon>
        <taxon>Arundineae</taxon>
        <taxon>Arundo</taxon>
    </lineage>
</organism>
<sequence length="39" mass="4800">MHTRMDIFEQKAEYSKEENHMHCHRMLTGTTYWSRANTK</sequence>
<accession>A0A0A9HML5</accession>